<dbReference type="InterPro" id="IPR013324">
    <property type="entry name" value="RNA_pol_sigma_r3/r4-like"/>
</dbReference>
<dbReference type="InterPro" id="IPR014284">
    <property type="entry name" value="RNA_pol_sigma-70_dom"/>
</dbReference>
<dbReference type="InterPro" id="IPR013249">
    <property type="entry name" value="RNA_pol_sigma70_r4_t2"/>
</dbReference>
<comment type="similarity">
    <text evidence="1">Belongs to the sigma-70 factor family. ECF subfamily.</text>
</comment>
<protein>
    <submittedName>
        <fullName evidence="8">Sigma-70 family RNA polymerase sigma factor</fullName>
    </submittedName>
</protein>
<dbReference type="Gene3D" id="1.10.1740.10">
    <property type="match status" value="1"/>
</dbReference>
<sequence length="218" mass="24670">MDHPSSECSDDTALARACACGDASARHQAFHKFYPNLLRFFANKVRSDCVEELIHRTLLRLFERCFAEYTGQGRLISFVLGVAHRCMLEFIREGRRAELRSDPGSERADSIRPSPSQVSAQRQRHRLLREIMRTLPPELQTCLETYYWNDQTTDEVAEALGLPVGTVRARLRRGRELLKLRLAERGFDALPWFEVSSAGDGETSSVSGPARTSCIPKT</sequence>
<feature type="domain" description="RNA polymerase sigma factor 70 region 4 type 2" evidence="7">
    <location>
        <begin position="126"/>
        <end position="178"/>
    </location>
</feature>
<evidence type="ECO:0000256" key="3">
    <source>
        <dbReference type="ARBA" id="ARBA00023082"/>
    </source>
</evidence>
<dbReference type="InterPro" id="IPR036388">
    <property type="entry name" value="WH-like_DNA-bd_sf"/>
</dbReference>
<evidence type="ECO:0000313" key="8">
    <source>
        <dbReference type="EMBL" id="WAS96418.1"/>
    </source>
</evidence>
<evidence type="ECO:0000256" key="4">
    <source>
        <dbReference type="ARBA" id="ARBA00023125"/>
    </source>
</evidence>
<proteinExistence type="inferred from homology"/>
<dbReference type="SUPFAM" id="SSF88946">
    <property type="entry name" value="Sigma2 domain of RNA polymerase sigma factors"/>
    <property type="match status" value="1"/>
</dbReference>
<evidence type="ECO:0000259" key="7">
    <source>
        <dbReference type="Pfam" id="PF08281"/>
    </source>
</evidence>
<evidence type="ECO:0000256" key="5">
    <source>
        <dbReference type="ARBA" id="ARBA00023163"/>
    </source>
</evidence>
<keyword evidence="4" id="KW-0238">DNA-binding</keyword>
<organism evidence="8 9">
    <name type="scientific">Nannocystis punicea</name>
    <dbReference type="NCBI Taxonomy" id="2995304"/>
    <lineage>
        <taxon>Bacteria</taxon>
        <taxon>Pseudomonadati</taxon>
        <taxon>Myxococcota</taxon>
        <taxon>Polyangia</taxon>
        <taxon>Nannocystales</taxon>
        <taxon>Nannocystaceae</taxon>
        <taxon>Nannocystis</taxon>
    </lineage>
</organism>
<evidence type="ECO:0000256" key="1">
    <source>
        <dbReference type="ARBA" id="ARBA00010641"/>
    </source>
</evidence>
<evidence type="ECO:0000256" key="6">
    <source>
        <dbReference type="SAM" id="MobiDB-lite"/>
    </source>
</evidence>
<dbReference type="Pfam" id="PF08281">
    <property type="entry name" value="Sigma70_r4_2"/>
    <property type="match status" value="1"/>
</dbReference>
<dbReference type="EMBL" id="CP114040">
    <property type="protein sequence ID" value="WAS96418.1"/>
    <property type="molecule type" value="Genomic_DNA"/>
</dbReference>
<dbReference type="InterPro" id="IPR039425">
    <property type="entry name" value="RNA_pol_sigma-70-like"/>
</dbReference>
<evidence type="ECO:0000313" key="9">
    <source>
        <dbReference type="Proteomes" id="UP001164459"/>
    </source>
</evidence>
<keyword evidence="5" id="KW-0804">Transcription</keyword>
<dbReference type="CDD" id="cd06171">
    <property type="entry name" value="Sigma70_r4"/>
    <property type="match status" value="1"/>
</dbReference>
<dbReference type="NCBIfam" id="TIGR02937">
    <property type="entry name" value="sigma70-ECF"/>
    <property type="match status" value="1"/>
</dbReference>
<dbReference type="InterPro" id="IPR013325">
    <property type="entry name" value="RNA_pol_sigma_r2"/>
</dbReference>
<gene>
    <name evidence="8" type="ORF">O0S08_09690</name>
</gene>
<accession>A0ABY7HAX9</accession>
<feature type="region of interest" description="Disordered" evidence="6">
    <location>
        <begin position="99"/>
        <end position="121"/>
    </location>
</feature>
<keyword evidence="3" id="KW-0731">Sigma factor</keyword>
<dbReference type="PANTHER" id="PTHR43133">
    <property type="entry name" value="RNA POLYMERASE ECF-TYPE SIGMA FACTO"/>
    <property type="match status" value="1"/>
</dbReference>
<dbReference type="SUPFAM" id="SSF88659">
    <property type="entry name" value="Sigma3 and sigma4 domains of RNA polymerase sigma factors"/>
    <property type="match status" value="1"/>
</dbReference>
<evidence type="ECO:0000256" key="2">
    <source>
        <dbReference type="ARBA" id="ARBA00023015"/>
    </source>
</evidence>
<dbReference type="RefSeq" id="WP_269038765.1">
    <property type="nucleotide sequence ID" value="NZ_CP114040.1"/>
</dbReference>
<feature type="compositionally biased region" description="Basic and acidic residues" evidence="6">
    <location>
        <begin position="99"/>
        <end position="110"/>
    </location>
</feature>
<keyword evidence="2" id="KW-0805">Transcription regulation</keyword>
<dbReference type="PANTHER" id="PTHR43133:SF8">
    <property type="entry name" value="RNA POLYMERASE SIGMA FACTOR HI_1459-RELATED"/>
    <property type="match status" value="1"/>
</dbReference>
<dbReference type="Proteomes" id="UP001164459">
    <property type="component" value="Chromosome"/>
</dbReference>
<keyword evidence="9" id="KW-1185">Reference proteome</keyword>
<dbReference type="Gene3D" id="1.10.10.10">
    <property type="entry name" value="Winged helix-like DNA-binding domain superfamily/Winged helix DNA-binding domain"/>
    <property type="match status" value="1"/>
</dbReference>
<feature type="region of interest" description="Disordered" evidence="6">
    <location>
        <begin position="198"/>
        <end position="218"/>
    </location>
</feature>
<name>A0ABY7HAX9_9BACT</name>
<reference evidence="8" key="1">
    <citation type="submission" date="2022-11" db="EMBL/GenBank/DDBJ databases">
        <title>Minimal conservation of predation-associated metabolite biosynthetic gene clusters underscores biosynthetic potential of Myxococcota including descriptions for ten novel species: Archangium lansinium sp. nov., Myxococcus landrumus sp. nov., Nannocystis bai.</title>
        <authorList>
            <person name="Ahearne A."/>
            <person name="Stevens C."/>
            <person name="Dowd S."/>
        </authorList>
    </citation>
    <scope>NUCLEOTIDE SEQUENCE</scope>
    <source>
        <strain evidence="8">Fl3</strain>
    </source>
</reference>